<dbReference type="EMBL" id="MELI01000112">
    <property type="protein sequence ID" value="OFW31793.1"/>
    <property type="molecule type" value="Genomic_DNA"/>
</dbReference>
<dbReference type="GO" id="GO:0004175">
    <property type="term" value="F:endopeptidase activity"/>
    <property type="evidence" value="ECO:0007669"/>
    <property type="project" value="TreeGrafter"/>
</dbReference>
<evidence type="ECO:0000313" key="2">
    <source>
        <dbReference type="Proteomes" id="UP000178086"/>
    </source>
</evidence>
<dbReference type="SUPFAM" id="SSF53163">
    <property type="entry name" value="HybD-like"/>
    <property type="match status" value="1"/>
</dbReference>
<comment type="caution">
    <text evidence="1">The sequence shown here is derived from an EMBL/GenBank/DDBJ whole genome shotgun (WGS) entry which is preliminary data.</text>
</comment>
<dbReference type="InterPro" id="IPR023430">
    <property type="entry name" value="Pept_HybD-like_dom_sf"/>
</dbReference>
<dbReference type="InterPro" id="IPR000671">
    <property type="entry name" value="Peptidase_A31"/>
</dbReference>
<dbReference type="Gene3D" id="3.40.50.1450">
    <property type="entry name" value="HybD-like"/>
    <property type="match status" value="1"/>
</dbReference>
<dbReference type="AlphaFoldDB" id="A0A1F2UMN9"/>
<dbReference type="GO" id="GO:0008047">
    <property type="term" value="F:enzyme activator activity"/>
    <property type="evidence" value="ECO:0007669"/>
    <property type="project" value="InterPro"/>
</dbReference>
<dbReference type="PANTHER" id="PTHR30302">
    <property type="entry name" value="HYDROGENASE 1 MATURATION PROTEASE"/>
    <property type="match status" value="1"/>
</dbReference>
<dbReference type="GO" id="GO:0016485">
    <property type="term" value="P:protein processing"/>
    <property type="evidence" value="ECO:0007669"/>
    <property type="project" value="TreeGrafter"/>
</dbReference>
<gene>
    <name evidence="1" type="ORF">A2074_08465</name>
</gene>
<protein>
    <recommendedName>
        <fullName evidence="3">Hydrogenase maturation protease</fullName>
    </recommendedName>
</protein>
<evidence type="ECO:0008006" key="3">
    <source>
        <dbReference type="Google" id="ProtNLM"/>
    </source>
</evidence>
<organism evidence="1 2">
    <name type="scientific">Candidatus Aquicultor primus</name>
    <dbReference type="NCBI Taxonomy" id="1797195"/>
    <lineage>
        <taxon>Bacteria</taxon>
        <taxon>Bacillati</taxon>
        <taxon>Actinomycetota</taxon>
        <taxon>Candidatus Aquicultoria</taxon>
        <taxon>Candidatus Aquicultorales</taxon>
        <taxon>Candidatus Aquicultoraceae</taxon>
        <taxon>Candidatus Aquicultor</taxon>
    </lineage>
</organism>
<evidence type="ECO:0000313" key="1">
    <source>
        <dbReference type="EMBL" id="OFW31793.1"/>
    </source>
</evidence>
<reference evidence="1 2" key="1">
    <citation type="journal article" date="2016" name="Nat. Commun.">
        <title>Thousands of microbial genomes shed light on interconnected biogeochemical processes in an aquifer system.</title>
        <authorList>
            <person name="Anantharaman K."/>
            <person name="Brown C.T."/>
            <person name="Hug L.A."/>
            <person name="Sharon I."/>
            <person name="Castelle C.J."/>
            <person name="Probst A.J."/>
            <person name="Thomas B.C."/>
            <person name="Singh A."/>
            <person name="Wilkins M.J."/>
            <person name="Karaoz U."/>
            <person name="Brodie E.L."/>
            <person name="Williams K.H."/>
            <person name="Hubbard S.S."/>
            <person name="Banfield J.F."/>
        </authorList>
    </citation>
    <scope>NUCLEOTIDE SEQUENCE [LARGE SCALE GENOMIC DNA]</scope>
</reference>
<dbReference type="NCBIfam" id="TIGR00072">
    <property type="entry name" value="hydrog_prot"/>
    <property type="match status" value="1"/>
</dbReference>
<accession>A0A1F2UMN9</accession>
<dbReference type="Proteomes" id="UP000178086">
    <property type="component" value="Unassembled WGS sequence"/>
</dbReference>
<sequence length="150" mass="16465">MDKNIVIIGYGNQLRGDDGVGLLVLDELSHTFAGRPDICLIRRQQLDIADTEEISECRAVIFVDAHISEERGDVEINKIDLVEGATFVVTHISLPEELMSATQAIYDSAPPAYVCAVRGYDFAFGTTVTENARKLVAQAARDIVELVENL</sequence>
<name>A0A1F2UMN9_9ACTN</name>
<dbReference type="PANTHER" id="PTHR30302:SF5">
    <property type="entry name" value="SLR1876 PROTEIN"/>
    <property type="match status" value="1"/>
</dbReference>
<proteinExistence type="predicted"/>